<keyword evidence="1 5" id="KW-0479">Metal-binding</keyword>
<keyword evidence="2" id="KW-0677">Repeat</keyword>
<feature type="compositionally biased region" description="Basic residues" evidence="6">
    <location>
        <begin position="523"/>
        <end position="533"/>
    </location>
</feature>
<dbReference type="Gene3D" id="4.10.1000.10">
    <property type="entry name" value="Zinc finger, CCCH-type"/>
    <property type="match status" value="1"/>
</dbReference>
<evidence type="ECO:0000256" key="1">
    <source>
        <dbReference type="ARBA" id="ARBA00022723"/>
    </source>
</evidence>
<gene>
    <name evidence="8" type="ORF">C4D60_Mb08t04930</name>
</gene>
<feature type="domain" description="C3H1-type" evidence="7">
    <location>
        <begin position="607"/>
        <end position="635"/>
    </location>
</feature>
<dbReference type="InterPro" id="IPR036855">
    <property type="entry name" value="Znf_CCCH_sf"/>
</dbReference>
<sequence length="816" mass="89510">MENVFRSPATVETLNPRMGSYSRPIPPPRRRSHLDSASYRTLVRIFSLCLDESLVPNEDPRKDPIPVSGAASPEVPKSSSAGKDDIVGSHGDGIVAKELRRDDSESVECGNATFNSDSKSEGIEEKFGDGTGGNGETVNGLVCERPQTESGDDKAEASNSMEEMGHQREETGQCVDGGLQEGLIVESKLETEVCMDEATEPPGDNLIFDFPELVELQDSIIGLVGGSHGEVAEGVSGENLSQFPGSKDQVTHLVGESEQRMNNELKDECVKGASSEVLTDEFNALSVSPTRMSSSNELLRDIMFERNRECTNPSATYLSPNEQMLFKTQKNLSKSINETAENHQQELLGFSMKQLEENLADALVDPNNVEEIEEGQIPGDFWSLNETEPGVHHNALLQDQKLDEGSCHTDFLQKEGPDCLAKLSGKNIMARNNKSKEDVLFMEINEKMDGNDYLSSDERHSTAEMKKSCSNVPVMYSEQQTTAVNAFGSCEEKLTYQNKESIVEAVNEKIKRRRGPLTEERKAKKKKAKKRKRAEKERQQGVKRLKLQPVVKPKAVKLCNFYLMGRCQQGDLCKFSHDATPLTKSQPCKYFACDSCLKGDDCPFDHELSKYPCHNFHSKGSCHRGDRCKFSHKISTVEGSSTPTASNLVSPLTSGKFNVGNQKIASKKLTNASNPLKTATSSTKSVLPKQSEGNLVKIAKEPMQIPNGIRFISFGNGPLESGKLPANRLLPEKHGCSQQKPEKPSADGHKNAVYLSEKSLSKPQMESSVSLPATNAFSGNYLKNKSSSSDPASRSLQSEVSDASNILEEFLFGATG</sequence>
<evidence type="ECO:0000256" key="5">
    <source>
        <dbReference type="PROSITE-ProRule" id="PRU00723"/>
    </source>
</evidence>
<evidence type="ECO:0000313" key="9">
    <source>
        <dbReference type="Proteomes" id="UP000317650"/>
    </source>
</evidence>
<feature type="region of interest" description="Disordered" evidence="6">
    <location>
        <begin position="53"/>
        <end position="139"/>
    </location>
</feature>
<feature type="zinc finger region" description="C3H1-type" evidence="5">
    <location>
        <begin position="607"/>
        <end position="635"/>
    </location>
</feature>
<dbReference type="GO" id="GO:0008270">
    <property type="term" value="F:zinc ion binding"/>
    <property type="evidence" value="ECO:0007669"/>
    <property type="project" value="UniProtKB-KW"/>
</dbReference>
<feature type="compositionally biased region" description="Basic and acidic residues" evidence="6">
    <location>
        <begin position="118"/>
        <end position="128"/>
    </location>
</feature>
<feature type="zinc finger region" description="C3H1-type" evidence="5">
    <location>
        <begin position="553"/>
        <end position="580"/>
    </location>
</feature>
<dbReference type="STRING" id="52838.A0A4S8K1H9"/>
<feature type="region of interest" description="Disordered" evidence="6">
    <location>
        <begin position="779"/>
        <end position="800"/>
    </location>
</feature>
<dbReference type="PANTHER" id="PTHR13119">
    <property type="entry name" value="ZINC FINGER CCCH DOMAIN-CONTAINING PROTEI"/>
    <property type="match status" value="1"/>
</dbReference>
<evidence type="ECO:0000259" key="7">
    <source>
        <dbReference type="PROSITE" id="PS50103"/>
    </source>
</evidence>
<dbReference type="EMBL" id="PYDT01000002">
    <property type="protein sequence ID" value="THU68538.1"/>
    <property type="molecule type" value="Genomic_DNA"/>
</dbReference>
<feature type="region of interest" description="Disordered" evidence="6">
    <location>
        <begin position="1"/>
        <end position="36"/>
    </location>
</feature>
<feature type="domain" description="C3H1-type" evidence="7">
    <location>
        <begin position="553"/>
        <end position="580"/>
    </location>
</feature>
<feature type="compositionally biased region" description="Basic and acidic residues" evidence="6">
    <location>
        <begin position="95"/>
        <end position="104"/>
    </location>
</feature>
<dbReference type="GO" id="GO:0005634">
    <property type="term" value="C:nucleus"/>
    <property type="evidence" value="ECO:0007669"/>
    <property type="project" value="TreeGrafter"/>
</dbReference>
<dbReference type="Pfam" id="PF14608">
    <property type="entry name" value="zf-CCCH_2"/>
    <property type="match status" value="1"/>
</dbReference>
<feature type="compositionally biased region" description="Basic and acidic residues" evidence="6">
    <location>
        <begin position="730"/>
        <end position="749"/>
    </location>
</feature>
<organism evidence="8 9">
    <name type="scientific">Musa balbisiana</name>
    <name type="common">Banana</name>
    <dbReference type="NCBI Taxonomy" id="52838"/>
    <lineage>
        <taxon>Eukaryota</taxon>
        <taxon>Viridiplantae</taxon>
        <taxon>Streptophyta</taxon>
        <taxon>Embryophyta</taxon>
        <taxon>Tracheophyta</taxon>
        <taxon>Spermatophyta</taxon>
        <taxon>Magnoliopsida</taxon>
        <taxon>Liliopsida</taxon>
        <taxon>Zingiberales</taxon>
        <taxon>Musaceae</taxon>
        <taxon>Musa</taxon>
    </lineage>
</organism>
<proteinExistence type="predicted"/>
<dbReference type="Proteomes" id="UP000317650">
    <property type="component" value="Chromosome 8"/>
</dbReference>
<dbReference type="GO" id="GO:0003723">
    <property type="term" value="F:RNA binding"/>
    <property type="evidence" value="ECO:0007669"/>
    <property type="project" value="InterPro"/>
</dbReference>
<evidence type="ECO:0000313" key="8">
    <source>
        <dbReference type="EMBL" id="THU68538.1"/>
    </source>
</evidence>
<dbReference type="SMART" id="SM00356">
    <property type="entry name" value="ZnF_C3H1"/>
    <property type="match status" value="3"/>
</dbReference>
<evidence type="ECO:0000256" key="3">
    <source>
        <dbReference type="ARBA" id="ARBA00022771"/>
    </source>
</evidence>
<keyword evidence="3 5" id="KW-0863">Zinc-finger</keyword>
<dbReference type="InterPro" id="IPR045124">
    <property type="entry name" value="Su(sable)-like"/>
</dbReference>
<dbReference type="Pfam" id="PF00642">
    <property type="entry name" value="zf-CCCH"/>
    <property type="match status" value="1"/>
</dbReference>
<feature type="region of interest" description="Disordered" evidence="6">
    <location>
        <begin position="723"/>
        <end position="749"/>
    </location>
</feature>
<dbReference type="InterPro" id="IPR000571">
    <property type="entry name" value="Znf_CCCH"/>
</dbReference>
<dbReference type="SUPFAM" id="SSF90229">
    <property type="entry name" value="CCCH zinc finger"/>
    <property type="match status" value="3"/>
</dbReference>
<feature type="domain" description="C3H1-type" evidence="7">
    <location>
        <begin position="582"/>
        <end position="606"/>
    </location>
</feature>
<dbReference type="PROSITE" id="PS50103">
    <property type="entry name" value="ZF_C3H1"/>
    <property type="match status" value="3"/>
</dbReference>
<dbReference type="GO" id="GO:0045892">
    <property type="term" value="P:negative regulation of DNA-templated transcription"/>
    <property type="evidence" value="ECO:0007669"/>
    <property type="project" value="InterPro"/>
</dbReference>
<evidence type="ECO:0000256" key="2">
    <source>
        <dbReference type="ARBA" id="ARBA00022737"/>
    </source>
</evidence>
<feature type="zinc finger region" description="C3H1-type" evidence="5">
    <location>
        <begin position="582"/>
        <end position="606"/>
    </location>
</feature>
<keyword evidence="9" id="KW-1185">Reference proteome</keyword>
<accession>A0A4S8K1H9</accession>
<keyword evidence="4 5" id="KW-0862">Zinc</keyword>
<comment type="caution">
    <text evidence="8">The sequence shown here is derived from an EMBL/GenBank/DDBJ whole genome shotgun (WGS) entry which is preliminary data.</text>
</comment>
<name>A0A4S8K1H9_MUSBA</name>
<evidence type="ECO:0000256" key="4">
    <source>
        <dbReference type="ARBA" id="ARBA00022833"/>
    </source>
</evidence>
<feature type="region of interest" description="Disordered" evidence="6">
    <location>
        <begin position="513"/>
        <end position="541"/>
    </location>
</feature>
<dbReference type="AlphaFoldDB" id="A0A4S8K1H9"/>
<evidence type="ECO:0000256" key="6">
    <source>
        <dbReference type="SAM" id="MobiDB-lite"/>
    </source>
</evidence>
<dbReference type="PANTHER" id="PTHR13119:SF12">
    <property type="entry name" value="PROTEIN SUPPRESSOR OF SABLE"/>
    <property type="match status" value="1"/>
</dbReference>
<protein>
    <recommendedName>
        <fullName evidence="7">C3H1-type domain-containing protein</fullName>
    </recommendedName>
</protein>
<dbReference type="Gene3D" id="2.30.30.1190">
    <property type="match status" value="1"/>
</dbReference>
<reference evidence="8 9" key="1">
    <citation type="journal article" date="2019" name="Nat. Plants">
        <title>Genome sequencing of Musa balbisiana reveals subgenome evolution and function divergence in polyploid bananas.</title>
        <authorList>
            <person name="Yao X."/>
        </authorList>
    </citation>
    <scope>NUCLEOTIDE SEQUENCE [LARGE SCALE GENOMIC DNA]</scope>
    <source>
        <strain evidence="9">cv. DH-PKW</strain>
        <tissue evidence="8">Leaves</tissue>
    </source>
</reference>